<keyword evidence="3" id="KW-1185">Reference proteome</keyword>
<keyword evidence="1" id="KW-0812">Transmembrane</keyword>
<organism evidence="2 3">
    <name type="scientific">Brassica napus</name>
    <name type="common">Rape</name>
    <dbReference type="NCBI Taxonomy" id="3708"/>
    <lineage>
        <taxon>Eukaryota</taxon>
        <taxon>Viridiplantae</taxon>
        <taxon>Streptophyta</taxon>
        <taxon>Embryophyta</taxon>
        <taxon>Tracheophyta</taxon>
        <taxon>Spermatophyta</taxon>
        <taxon>Magnoliopsida</taxon>
        <taxon>eudicotyledons</taxon>
        <taxon>Gunneridae</taxon>
        <taxon>Pentapetalae</taxon>
        <taxon>rosids</taxon>
        <taxon>malvids</taxon>
        <taxon>Brassicales</taxon>
        <taxon>Brassicaceae</taxon>
        <taxon>Brassiceae</taxon>
        <taxon>Brassica</taxon>
    </lineage>
</organism>
<gene>
    <name evidence="2" type="ORF">HID58_018217</name>
</gene>
<evidence type="ECO:0000313" key="3">
    <source>
        <dbReference type="Proteomes" id="UP000824890"/>
    </source>
</evidence>
<accession>A0ABQ8D9C1</accession>
<evidence type="ECO:0000313" key="2">
    <source>
        <dbReference type="EMBL" id="KAH0925961.1"/>
    </source>
</evidence>
<dbReference type="Proteomes" id="UP000824890">
    <property type="component" value="Unassembled WGS sequence"/>
</dbReference>
<evidence type="ECO:0000256" key="1">
    <source>
        <dbReference type="SAM" id="Phobius"/>
    </source>
</evidence>
<proteinExistence type="predicted"/>
<comment type="caution">
    <text evidence="2">The sequence shown here is derived from an EMBL/GenBank/DDBJ whole genome shotgun (WGS) entry which is preliminary data.</text>
</comment>
<protein>
    <submittedName>
        <fullName evidence="2">Uncharacterized protein</fullName>
    </submittedName>
</protein>
<sequence>MRKLHHWFLMKSMEKKELDLERKKRIIFGWKPPPLTWLQCNNIGLALDKQLTMKAKCYYMDEVFYQHPYQNFHFDSIIFASKDHNIVSAISKPSDWPSLKFYSSKLLLRIEDFLNWRLNLVKLLKEHSVIKEDQFQSYTDVGYLVLLENELSLFSWLSCICCKFSDEGGNAGNAYCGYLGKGVVSHKMLLELKIRIDLEISEYVNLLNCCVSIWHLQSSLVPSFSSIVATGVCVEKHNEGSGYHVSLSWVRSMLSARFGVPPLVLWWWCICGVSLVASRLVWCVIVACCICEFASDSVVIVVKRLKAWSSEQETDFDIEFQKDKDSFSSIVYEPLHKRIDE</sequence>
<reference evidence="2 3" key="1">
    <citation type="submission" date="2021-05" db="EMBL/GenBank/DDBJ databases">
        <title>Genome Assembly of Synthetic Allotetraploid Brassica napus Reveals Homoeologous Exchanges between Subgenomes.</title>
        <authorList>
            <person name="Davis J.T."/>
        </authorList>
    </citation>
    <scope>NUCLEOTIDE SEQUENCE [LARGE SCALE GENOMIC DNA]</scope>
    <source>
        <strain evidence="3">cv. Da-Ae</strain>
        <tissue evidence="2">Seedling</tissue>
    </source>
</reference>
<keyword evidence="1" id="KW-1133">Transmembrane helix</keyword>
<keyword evidence="1" id="KW-0472">Membrane</keyword>
<dbReference type="EMBL" id="JAGKQM010000005">
    <property type="protein sequence ID" value="KAH0925961.1"/>
    <property type="molecule type" value="Genomic_DNA"/>
</dbReference>
<name>A0ABQ8D9C1_BRANA</name>
<feature type="transmembrane region" description="Helical" evidence="1">
    <location>
        <begin position="263"/>
        <end position="282"/>
    </location>
</feature>